<evidence type="ECO:0000313" key="2">
    <source>
        <dbReference type="EMBL" id="OMJ96137.1"/>
    </source>
</evidence>
<reference evidence="2 3" key="1">
    <citation type="submission" date="2016-11" db="EMBL/GenBank/DDBJ databases">
        <title>The macronuclear genome of Stentor coeruleus: a giant cell with tiny introns.</title>
        <authorList>
            <person name="Slabodnick M."/>
            <person name="Ruby J.G."/>
            <person name="Reiff S.B."/>
            <person name="Swart E.C."/>
            <person name="Gosai S."/>
            <person name="Prabakaran S."/>
            <person name="Witkowska E."/>
            <person name="Larue G.E."/>
            <person name="Fisher S."/>
            <person name="Freeman R.M."/>
            <person name="Gunawardena J."/>
            <person name="Chu W."/>
            <person name="Stover N.A."/>
            <person name="Gregory B.D."/>
            <person name="Nowacki M."/>
            <person name="Derisi J."/>
            <person name="Roy S.W."/>
            <person name="Marshall W.F."/>
            <person name="Sood P."/>
        </authorList>
    </citation>
    <scope>NUCLEOTIDE SEQUENCE [LARGE SCALE GENOMIC DNA]</scope>
    <source>
        <strain evidence="2">WM001</strain>
    </source>
</reference>
<feature type="transmembrane region" description="Helical" evidence="1">
    <location>
        <begin position="103"/>
        <end position="125"/>
    </location>
</feature>
<sequence length="209" mass="24377">MYVENRYLEHRTVRKRHHIVFIVAAIAIIISIAVDLSLHDWFKYCWWDFGLAHASSFTPFTNFDNESTISDVYSDSCQSLKSLVEDNCPNFCTYLNRIEIGGIFMILLGTLSLIFYFIIVLFHVWSFFKVAFKFKKIWVFLVLPSFFYLTGIIIYNSCVNILVIETPHTGRFDIASPKIEVGMYFSYVIIPFTILHTAYGLIKTRIAFK</sequence>
<proteinExistence type="predicted"/>
<keyword evidence="1" id="KW-1133">Transmembrane helix</keyword>
<keyword evidence="1" id="KW-0812">Transmembrane</keyword>
<comment type="caution">
    <text evidence="2">The sequence shown here is derived from an EMBL/GenBank/DDBJ whole genome shotgun (WGS) entry which is preliminary data.</text>
</comment>
<protein>
    <submittedName>
        <fullName evidence="2">Uncharacterized protein</fullName>
    </submittedName>
</protein>
<feature type="transmembrane region" description="Helical" evidence="1">
    <location>
        <begin position="184"/>
        <end position="202"/>
    </location>
</feature>
<feature type="transmembrane region" description="Helical" evidence="1">
    <location>
        <begin position="137"/>
        <end position="164"/>
    </location>
</feature>
<dbReference type="OrthoDB" id="10485685at2759"/>
<dbReference type="Proteomes" id="UP000187209">
    <property type="component" value="Unassembled WGS sequence"/>
</dbReference>
<gene>
    <name evidence="2" type="ORF">SteCoe_315</name>
</gene>
<name>A0A1R2D4E0_9CILI</name>
<keyword evidence="1" id="KW-0472">Membrane</keyword>
<dbReference type="AlphaFoldDB" id="A0A1R2D4E0"/>
<dbReference type="EMBL" id="MPUH01000003">
    <property type="protein sequence ID" value="OMJ96137.1"/>
    <property type="molecule type" value="Genomic_DNA"/>
</dbReference>
<keyword evidence="3" id="KW-1185">Reference proteome</keyword>
<accession>A0A1R2D4E0</accession>
<feature type="transmembrane region" description="Helical" evidence="1">
    <location>
        <begin position="20"/>
        <end position="38"/>
    </location>
</feature>
<organism evidence="2 3">
    <name type="scientific">Stentor coeruleus</name>
    <dbReference type="NCBI Taxonomy" id="5963"/>
    <lineage>
        <taxon>Eukaryota</taxon>
        <taxon>Sar</taxon>
        <taxon>Alveolata</taxon>
        <taxon>Ciliophora</taxon>
        <taxon>Postciliodesmatophora</taxon>
        <taxon>Heterotrichea</taxon>
        <taxon>Heterotrichida</taxon>
        <taxon>Stentoridae</taxon>
        <taxon>Stentor</taxon>
    </lineage>
</organism>
<evidence type="ECO:0000313" key="3">
    <source>
        <dbReference type="Proteomes" id="UP000187209"/>
    </source>
</evidence>
<evidence type="ECO:0000256" key="1">
    <source>
        <dbReference type="SAM" id="Phobius"/>
    </source>
</evidence>